<dbReference type="InterPro" id="IPR013217">
    <property type="entry name" value="Methyltransf_12"/>
</dbReference>
<name>A0A919MFW5_9ACTN</name>
<dbReference type="RefSeq" id="WP_203820620.1">
    <property type="nucleotide sequence ID" value="NZ_BAAABP010000015.1"/>
</dbReference>
<comment type="caution">
    <text evidence="3">The sequence shown here is derived from an EMBL/GenBank/DDBJ whole genome shotgun (WGS) entry which is preliminary data.</text>
</comment>
<feature type="domain" description="Methyltransferase type 12" evidence="2">
    <location>
        <begin position="50"/>
        <end position="136"/>
    </location>
</feature>
<keyword evidence="1" id="KW-0808">Transferase</keyword>
<sequence>MSSTTSTAYTFDNSTRDARDQVQHLAGILDPHTFAVLDDLALPARAVCADLGAGAGTVAARLAERTGPDGHVVVIDLQPQHVPTHPRITIRQQDLVTADLEPDSFDLIHARLLLMHLGQREQILHKLAAALKPGGAMVISDWATDHLDDMFVDGPDPIREVFSAFQHTMIAVCEGNGMDSTWARRVPAVMRQAGLTGIRGETYNRLWNAGEPGMALHASNSRQLEPALLDAGMTRDQLALLRDAMTAPKTPSKVMARSWPMHTTVGFRPAA</sequence>
<keyword evidence="3" id="KW-0489">Methyltransferase</keyword>
<dbReference type="PANTHER" id="PTHR43861:SF3">
    <property type="entry name" value="PUTATIVE (AFU_ORTHOLOGUE AFUA_2G14390)-RELATED"/>
    <property type="match status" value="1"/>
</dbReference>
<dbReference type="PANTHER" id="PTHR43861">
    <property type="entry name" value="TRANS-ACONITATE 2-METHYLTRANSFERASE-RELATED"/>
    <property type="match status" value="1"/>
</dbReference>
<dbReference type="InterPro" id="IPR029063">
    <property type="entry name" value="SAM-dependent_MTases_sf"/>
</dbReference>
<evidence type="ECO:0000313" key="3">
    <source>
        <dbReference type="EMBL" id="GIE14208.1"/>
    </source>
</evidence>
<dbReference type="GO" id="GO:0032259">
    <property type="term" value="P:methylation"/>
    <property type="evidence" value="ECO:0007669"/>
    <property type="project" value="UniProtKB-KW"/>
</dbReference>
<dbReference type="SUPFAM" id="SSF53335">
    <property type="entry name" value="S-adenosyl-L-methionine-dependent methyltransferases"/>
    <property type="match status" value="1"/>
</dbReference>
<dbReference type="CDD" id="cd02440">
    <property type="entry name" value="AdoMet_MTases"/>
    <property type="match status" value="1"/>
</dbReference>
<keyword evidence="4" id="KW-1185">Reference proteome</keyword>
<protein>
    <submittedName>
        <fullName evidence="3">Methyltransferase</fullName>
    </submittedName>
</protein>
<proteinExistence type="predicted"/>
<organism evidence="3 4">
    <name type="scientific">Paractinoplanes ferrugineus</name>
    <dbReference type="NCBI Taxonomy" id="113564"/>
    <lineage>
        <taxon>Bacteria</taxon>
        <taxon>Bacillati</taxon>
        <taxon>Actinomycetota</taxon>
        <taxon>Actinomycetes</taxon>
        <taxon>Micromonosporales</taxon>
        <taxon>Micromonosporaceae</taxon>
        <taxon>Paractinoplanes</taxon>
    </lineage>
</organism>
<dbReference type="GO" id="GO:0008168">
    <property type="term" value="F:methyltransferase activity"/>
    <property type="evidence" value="ECO:0007669"/>
    <property type="project" value="UniProtKB-KW"/>
</dbReference>
<evidence type="ECO:0000313" key="4">
    <source>
        <dbReference type="Proteomes" id="UP000598174"/>
    </source>
</evidence>
<accession>A0A919MFW5</accession>
<dbReference type="Proteomes" id="UP000598174">
    <property type="component" value="Unassembled WGS sequence"/>
</dbReference>
<evidence type="ECO:0000256" key="1">
    <source>
        <dbReference type="ARBA" id="ARBA00022679"/>
    </source>
</evidence>
<reference evidence="3" key="1">
    <citation type="submission" date="2021-01" db="EMBL/GenBank/DDBJ databases">
        <title>Whole genome shotgun sequence of Actinoplanes ferrugineus NBRC 15555.</title>
        <authorList>
            <person name="Komaki H."/>
            <person name="Tamura T."/>
        </authorList>
    </citation>
    <scope>NUCLEOTIDE SEQUENCE</scope>
    <source>
        <strain evidence="3">NBRC 15555</strain>
    </source>
</reference>
<dbReference type="Pfam" id="PF08242">
    <property type="entry name" value="Methyltransf_12"/>
    <property type="match status" value="1"/>
</dbReference>
<dbReference type="EMBL" id="BOMM01000052">
    <property type="protein sequence ID" value="GIE14208.1"/>
    <property type="molecule type" value="Genomic_DNA"/>
</dbReference>
<gene>
    <name evidence="3" type="ORF">Afe05nite_60480</name>
</gene>
<dbReference type="AlphaFoldDB" id="A0A919MFW5"/>
<dbReference type="Gene3D" id="3.40.50.150">
    <property type="entry name" value="Vaccinia Virus protein VP39"/>
    <property type="match status" value="1"/>
</dbReference>
<evidence type="ECO:0000259" key="2">
    <source>
        <dbReference type="Pfam" id="PF08242"/>
    </source>
</evidence>